<proteinExistence type="predicted"/>
<dbReference type="PANTHER" id="PTHR33914">
    <property type="entry name" value="18S PRE-RIBOSOMAL ASSEMBLY PROTEIN GAR2-LIKE PROTEIN"/>
    <property type="match status" value="1"/>
</dbReference>
<evidence type="ECO:0008006" key="4">
    <source>
        <dbReference type="Google" id="ProtNLM"/>
    </source>
</evidence>
<dbReference type="Proteomes" id="UP000251960">
    <property type="component" value="Chromosome 10"/>
</dbReference>
<evidence type="ECO:0000256" key="1">
    <source>
        <dbReference type="SAM" id="MobiDB-lite"/>
    </source>
</evidence>
<evidence type="ECO:0000313" key="2">
    <source>
        <dbReference type="EMBL" id="PWZ46309.1"/>
    </source>
</evidence>
<comment type="caution">
    <text evidence="2">The sequence shown here is derived from an EMBL/GenBank/DDBJ whole genome shotgun (WGS) entry which is preliminary data.</text>
</comment>
<protein>
    <recommendedName>
        <fullName evidence="4">18S pre-ribosomal assembly protein gar2-related</fullName>
    </recommendedName>
</protein>
<feature type="compositionally biased region" description="Polar residues" evidence="1">
    <location>
        <begin position="28"/>
        <end position="37"/>
    </location>
</feature>
<dbReference type="PANTHER" id="PTHR33914:SF13">
    <property type="entry name" value="OS04G0467100 PROTEIN"/>
    <property type="match status" value="1"/>
</dbReference>
<reference evidence="2 3" key="1">
    <citation type="journal article" date="2018" name="Nat. Genet.">
        <title>Extensive intraspecific gene order and gene structural variations between Mo17 and other maize genomes.</title>
        <authorList>
            <person name="Sun S."/>
            <person name="Zhou Y."/>
            <person name="Chen J."/>
            <person name="Shi J."/>
            <person name="Zhao H."/>
            <person name="Zhao H."/>
            <person name="Song W."/>
            <person name="Zhang M."/>
            <person name="Cui Y."/>
            <person name="Dong X."/>
            <person name="Liu H."/>
            <person name="Ma X."/>
            <person name="Jiao Y."/>
            <person name="Wang B."/>
            <person name="Wei X."/>
            <person name="Stein J.C."/>
            <person name="Glaubitz J.C."/>
            <person name="Lu F."/>
            <person name="Yu G."/>
            <person name="Liang C."/>
            <person name="Fengler K."/>
            <person name="Li B."/>
            <person name="Rafalski A."/>
            <person name="Schnable P.S."/>
            <person name="Ware D.H."/>
            <person name="Buckler E.S."/>
            <person name="Lai J."/>
        </authorList>
    </citation>
    <scope>NUCLEOTIDE SEQUENCE [LARGE SCALE GENOMIC DNA]</scope>
    <source>
        <strain evidence="3">cv. Missouri 17</strain>
        <tissue evidence="2">Seedling</tissue>
    </source>
</reference>
<accession>A0A3L6GEB8</accession>
<feature type="region of interest" description="Disordered" evidence="1">
    <location>
        <begin position="236"/>
        <end position="272"/>
    </location>
</feature>
<dbReference type="GO" id="GO:0009786">
    <property type="term" value="P:regulation of asymmetric cell division"/>
    <property type="evidence" value="ECO:0007669"/>
    <property type="project" value="InterPro"/>
</dbReference>
<dbReference type="AlphaFoldDB" id="A0A3L6GEB8"/>
<sequence length="307" mass="32801">MVILPVMCETDGNTGEQNSCKKHELEDNNTADVSSGSNDDELNPKQLPCHEVAQDCQEVGSAIPESNENQDRLFTAEATHQVSSNGCYGTGIGIVLETSNVIHSDLPAQPAAAAADFSAAATPDEVAVSAASDMEGCKQANHYNPFIAYGSLSLDGTWDQPGYYYPLPATVVDAASTAPTCPVEKTNSFSDLVNGALGGLFHPVGMGGEAAEATIIEENRLDRAEESSRALDDVQASEQCNGQRESHVPYSGNISLRSESSTTSARSFASPALQNEWNSSPVKMAKADRRRVKEDRGWGYRILCCKF</sequence>
<name>A0A3L6GEB8_MAIZE</name>
<evidence type="ECO:0000313" key="3">
    <source>
        <dbReference type="Proteomes" id="UP000251960"/>
    </source>
</evidence>
<organism evidence="2 3">
    <name type="scientific">Zea mays</name>
    <name type="common">Maize</name>
    <dbReference type="NCBI Taxonomy" id="4577"/>
    <lineage>
        <taxon>Eukaryota</taxon>
        <taxon>Viridiplantae</taxon>
        <taxon>Streptophyta</taxon>
        <taxon>Embryophyta</taxon>
        <taxon>Tracheophyta</taxon>
        <taxon>Spermatophyta</taxon>
        <taxon>Magnoliopsida</taxon>
        <taxon>Liliopsida</taxon>
        <taxon>Poales</taxon>
        <taxon>Poaceae</taxon>
        <taxon>PACMAD clade</taxon>
        <taxon>Panicoideae</taxon>
        <taxon>Andropogonodae</taxon>
        <taxon>Andropogoneae</taxon>
        <taxon>Tripsacinae</taxon>
        <taxon>Zea</taxon>
    </lineage>
</organism>
<feature type="compositionally biased region" description="Polar residues" evidence="1">
    <location>
        <begin position="252"/>
        <end position="272"/>
    </location>
</feature>
<dbReference type="ExpressionAtlas" id="A0A3L6GEB8">
    <property type="expression patterns" value="baseline and differential"/>
</dbReference>
<dbReference type="InterPro" id="IPR040378">
    <property type="entry name" value="BASL"/>
</dbReference>
<dbReference type="EMBL" id="NCVQ01000002">
    <property type="protein sequence ID" value="PWZ46309.1"/>
    <property type="molecule type" value="Genomic_DNA"/>
</dbReference>
<feature type="region of interest" description="Disordered" evidence="1">
    <location>
        <begin position="10"/>
        <end position="45"/>
    </location>
</feature>
<gene>
    <name evidence="2" type="ORF">Zm00014a_005242</name>
</gene>